<dbReference type="Proteomes" id="UP000613160">
    <property type="component" value="Unassembled WGS sequence"/>
</dbReference>
<accession>A0A916XV69</accession>
<dbReference type="RefSeq" id="WP_244639946.1">
    <property type="nucleotide sequence ID" value="NZ_BMJJ01000003.1"/>
</dbReference>
<gene>
    <name evidence="1" type="ORF">GCM10011335_16010</name>
</gene>
<sequence>MLSKADADAVRSQNRRIILDHFRRFKVSTRRRMSEATGLSLSSTSAIGSDMVRSAILSEIGSAEPPKGRGRPEVSLELCGAVARVAAVNITVGEIAVTVCDYAGATLATGRRELGLSQLSPGELVEAVLTLLSQTTAGGVMGEGALRQIVVCVQGVTDAAERRIAWSPVLQMRDVDIATPIEAATGAATRILNDCGAMPERFRWGNEVEAADFATLFIGFGVGMGLKLGGRTFRGSHTSAVEFGHLNHIPRGDLCRCGNRGCIEAYAGDYAIWRAARGAPSAVERRVPDADMRGLAAAARGGEGAAKEAFARAGEAIGYGLGRLFALIDPLPIVFVGSGAAAMDLLEPSIRRGIAESAIAGAGADIPFHVLPDVDRVTMEAATTLALAAVDEEFSRAPSAGARMETVAPILAAEAMP</sequence>
<dbReference type="PANTHER" id="PTHR18964">
    <property type="entry name" value="ROK (REPRESSOR, ORF, KINASE) FAMILY"/>
    <property type="match status" value="1"/>
</dbReference>
<dbReference type="InterPro" id="IPR043129">
    <property type="entry name" value="ATPase_NBD"/>
</dbReference>
<dbReference type="SUPFAM" id="SSF46785">
    <property type="entry name" value="Winged helix' DNA-binding domain"/>
    <property type="match status" value="1"/>
</dbReference>
<dbReference type="Gene3D" id="3.30.420.40">
    <property type="match status" value="2"/>
</dbReference>
<dbReference type="Pfam" id="PF00480">
    <property type="entry name" value="ROK"/>
    <property type="match status" value="1"/>
</dbReference>
<organism evidence="1 2">
    <name type="scientific">Aureimonas glaciei</name>
    <dbReference type="NCBI Taxonomy" id="1776957"/>
    <lineage>
        <taxon>Bacteria</taxon>
        <taxon>Pseudomonadati</taxon>
        <taxon>Pseudomonadota</taxon>
        <taxon>Alphaproteobacteria</taxon>
        <taxon>Hyphomicrobiales</taxon>
        <taxon>Aurantimonadaceae</taxon>
        <taxon>Aureimonas</taxon>
    </lineage>
</organism>
<proteinExistence type="predicted"/>
<evidence type="ECO:0000313" key="1">
    <source>
        <dbReference type="EMBL" id="GGD14037.1"/>
    </source>
</evidence>
<reference evidence="1" key="2">
    <citation type="submission" date="2020-09" db="EMBL/GenBank/DDBJ databases">
        <authorList>
            <person name="Sun Q."/>
            <person name="Zhou Y."/>
        </authorList>
    </citation>
    <scope>NUCLEOTIDE SEQUENCE</scope>
    <source>
        <strain evidence="1">CGMCC 1.15493</strain>
    </source>
</reference>
<dbReference type="SUPFAM" id="SSF53067">
    <property type="entry name" value="Actin-like ATPase domain"/>
    <property type="match status" value="2"/>
</dbReference>
<dbReference type="Gene3D" id="1.10.10.10">
    <property type="entry name" value="Winged helix-like DNA-binding domain superfamily/Winged helix DNA-binding domain"/>
    <property type="match status" value="1"/>
</dbReference>
<keyword evidence="1" id="KW-0418">Kinase</keyword>
<dbReference type="InterPro" id="IPR000600">
    <property type="entry name" value="ROK"/>
</dbReference>
<dbReference type="EMBL" id="BMJJ01000003">
    <property type="protein sequence ID" value="GGD14037.1"/>
    <property type="molecule type" value="Genomic_DNA"/>
</dbReference>
<keyword evidence="2" id="KW-1185">Reference proteome</keyword>
<dbReference type="AlphaFoldDB" id="A0A916XV69"/>
<evidence type="ECO:0000313" key="2">
    <source>
        <dbReference type="Proteomes" id="UP000613160"/>
    </source>
</evidence>
<dbReference type="InterPro" id="IPR036390">
    <property type="entry name" value="WH_DNA-bd_sf"/>
</dbReference>
<name>A0A916XV69_9HYPH</name>
<keyword evidence="1" id="KW-0808">Transferase</keyword>
<dbReference type="InterPro" id="IPR036388">
    <property type="entry name" value="WH-like_DNA-bd_sf"/>
</dbReference>
<protein>
    <submittedName>
        <fullName evidence="1">Sugar kinase</fullName>
    </submittedName>
</protein>
<comment type="caution">
    <text evidence="1">The sequence shown here is derived from an EMBL/GenBank/DDBJ whole genome shotgun (WGS) entry which is preliminary data.</text>
</comment>
<dbReference type="PANTHER" id="PTHR18964:SF173">
    <property type="entry name" value="GLUCOKINASE"/>
    <property type="match status" value="1"/>
</dbReference>
<dbReference type="GO" id="GO:0016301">
    <property type="term" value="F:kinase activity"/>
    <property type="evidence" value="ECO:0007669"/>
    <property type="project" value="UniProtKB-KW"/>
</dbReference>
<reference evidence="1" key="1">
    <citation type="journal article" date="2014" name="Int. J. Syst. Evol. Microbiol.">
        <title>Complete genome sequence of Corynebacterium casei LMG S-19264T (=DSM 44701T), isolated from a smear-ripened cheese.</title>
        <authorList>
            <consortium name="US DOE Joint Genome Institute (JGI-PGF)"/>
            <person name="Walter F."/>
            <person name="Albersmeier A."/>
            <person name="Kalinowski J."/>
            <person name="Ruckert C."/>
        </authorList>
    </citation>
    <scope>NUCLEOTIDE SEQUENCE</scope>
    <source>
        <strain evidence="1">CGMCC 1.15493</strain>
    </source>
</reference>